<dbReference type="InterPro" id="IPR035965">
    <property type="entry name" value="PAS-like_dom_sf"/>
</dbReference>
<accession>A0ABW3T601</accession>
<dbReference type="SMART" id="SM00091">
    <property type="entry name" value="PAS"/>
    <property type="match status" value="3"/>
</dbReference>
<dbReference type="CDD" id="cd00082">
    <property type="entry name" value="HisKA"/>
    <property type="match status" value="1"/>
</dbReference>
<dbReference type="InterPro" id="IPR003594">
    <property type="entry name" value="HATPase_dom"/>
</dbReference>
<feature type="domain" description="PAS" evidence="10">
    <location>
        <begin position="377"/>
        <end position="447"/>
    </location>
</feature>
<dbReference type="InterPro" id="IPR001610">
    <property type="entry name" value="PAC"/>
</dbReference>
<evidence type="ECO:0000259" key="10">
    <source>
        <dbReference type="PROSITE" id="PS50112"/>
    </source>
</evidence>
<dbReference type="InterPro" id="IPR004358">
    <property type="entry name" value="Sig_transdc_His_kin-like_C"/>
</dbReference>
<dbReference type="CDD" id="cd00130">
    <property type="entry name" value="PAS"/>
    <property type="match status" value="3"/>
</dbReference>
<dbReference type="Pfam" id="PF00072">
    <property type="entry name" value="Response_reg"/>
    <property type="match status" value="1"/>
</dbReference>
<dbReference type="PROSITE" id="PS50113">
    <property type="entry name" value="PAC"/>
    <property type="match status" value="2"/>
</dbReference>
<reference evidence="13" key="1">
    <citation type="journal article" date="2019" name="Int. J. Syst. Evol. Microbiol.">
        <title>The Global Catalogue of Microorganisms (GCM) 10K type strain sequencing project: providing services to taxonomists for standard genome sequencing and annotation.</title>
        <authorList>
            <consortium name="The Broad Institute Genomics Platform"/>
            <consortium name="The Broad Institute Genome Sequencing Center for Infectious Disease"/>
            <person name="Wu L."/>
            <person name="Ma J."/>
        </authorList>
    </citation>
    <scope>NUCLEOTIDE SEQUENCE [LARGE SCALE GENOMIC DNA]</scope>
    <source>
        <strain evidence="13">CCUG 55074</strain>
    </source>
</reference>
<dbReference type="PROSITE" id="PS50110">
    <property type="entry name" value="RESPONSE_REGULATORY"/>
    <property type="match status" value="1"/>
</dbReference>
<feature type="modified residue" description="4-aspartylphosphate" evidence="6">
    <location>
        <position position="832"/>
    </location>
</feature>
<feature type="transmembrane region" description="Helical" evidence="7">
    <location>
        <begin position="67"/>
        <end position="84"/>
    </location>
</feature>
<dbReference type="PROSITE" id="PS50109">
    <property type="entry name" value="HIS_KIN"/>
    <property type="match status" value="1"/>
</dbReference>
<dbReference type="PROSITE" id="PS50112">
    <property type="entry name" value="PAS"/>
    <property type="match status" value="1"/>
</dbReference>
<keyword evidence="5" id="KW-0418">Kinase</keyword>
<dbReference type="RefSeq" id="WP_377353851.1">
    <property type="nucleotide sequence ID" value="NZ_JBHTLQ010000027.1"/>
</dbReference>
<feature type="domain" description="Response regulatory" evidence="9">
    <location>
        <begin position="782"/>
        <end position="897"/>
    </location>
</feature>
<dbReference type="InterPro" id="IPR011006">
    <property type="entry name" value="CheY-like_superfamily"/>
</dbReference>
<evidence type="ECO:0000313" key="13">
    <source>
        <dbReference type="Proteomes" id="UP001597216"/>
    </source>
</evidence>
<dbReference type="InterPro" id="IPR013656">
    <property type="entry name" value="PAS_4"/>
</dbReference>
<evidence type="ECO:0000256" key="1">
    <source>
        <dbReference type="ARBA" id="ARBA00000085"/>
    </source>
</evidence>
<dbReference type="SUPFAM" id="SSF55785">
    <property type="entry name" value="PYP-like sensor domain (PAS domain)"/>
    <property type="match status" value="3"/>
</dbReference>
<gene>
    <name evidence="12" type="ORF">ACFQ27_12705</name>
</gene>
<evidence type="ECO:0000256" key="3">
    <source>
        <dbReference type="ARBA" id="ARBA00022553"/>
    </source>
</evidence>
<comment type="catalytic activity">
    <reaction evidence="1">
        <text>ATP + protein L-histidine = ADP + protein N-phospho-L-histidine.</text>
        <dbReference type="EC" id="2.7.13.3"/>
    </reaction>
</comment>
<dbReference type="EMBL" id="JBHTLQ010000027">
    <property type="protein sequence ID" value="MFD1191442.1"/>
    <property type="molecule type" value="Genomic_DNA"/>
</dbReference>
<comment type="caution">
    <text evidence="12">The sequence shown here is derived from an EMBL/GenBank/DDBJ whole genome shotgun (WGS) entry which is preliminary data.</text>
</comment>
<dbReference type="Gene3D" id="3.30.565.10">
    <property type="entry name" value="Histidine kinase-like ATPase, C-terminal domain"/>
    <property type="match status" value="1"/>
</dbReference>
<keyword evidence="13" id="KW-1185">Reference proteome</keyword>
<evidence type="ECO:0000256" key="6">
    <source>
        <dbReference type="PROSITE-ProRule" id="PRU00169"/>
    </source>
</evidence>
<name>A0ABW3T601_9CAUL</name>
<dbReference type="Pfam" id="PF08447">
    <property type="entry name" value="PAS_3"/>
    <property type="match status" value="2"/>
</dbReference>
<proteinExistence type="predicted"/>
<dbReference type="SUPFAM" id="SSF52172">
    <property type="entry name" value="CheY-like"/>
    <property type="match status" value="1"/>
</dbReference>
<dbReference type="Gene3D" id="1.10.287.130">
    <property type="match status" value="1"/>
</dbReference>
<dbReference type="SMART" id="SM00086">
    <property type="entry name" value="PAC"/>
    <property type="match status" value="2"/>
</dbReference>
<dbReference type="SMART" id="SM00387">
    <property type="entry name" value="HATPase_c"/>
    <property type="match status" value="1"/>
</dbReference>
<dbReference type="PANTHER" id="PTHR43304:SF1">
    <property type="entry name" value="PAC DOMAIN-CONTAINING PROTEIN"/>
    <property type="match status" value="1"/>
</dbReference>
<evidence type="ECO:0000259" key="8">
    <source>
        <dbReference type="PROSITE" id="PS50109"/>
    </source>
</evidence>
<feature type="transmembrane region" description="Helical" evidence="7">
    <location>
        <begin position="17"/>
        <end position="37"/>
    </location>
</feature>
<feature type="domain" description="PAC" evidence="11">
    <location>
        <begin position="324"/>
        <end position="376"/>
    </location>
</feature>
<sequence length="902" mass="97930">MDARWAGRSISDLERPAVAYAAIFGALAVAIAARALVGLFVPASPNFMAFFPTVLVGALVRGVRGGLIATAASVAAIWVLFIPHDAAPEVFRAQHLQLLLFTLTAAVTVWIATVLRRALRRGDVLARRLTVMHQQSLDAFVILAPVREAGQIVDFTWTYANAAAERTAPEGQGLLGRRVREVFPDTTGAEMVQRLVEAYEAGGPDDIEVRRLIDGEERWMRSSAMRLDGEIAATYRDITAQRAAEAAARRSRDEFEHIANTAPVMIWMSGHKMGATWFNTSWLDFRGRSLEAELGRGWTEGVHPDDLERLLGAYETHFGRREPLRIEYRLRNAGGQHRWIDEVATPSIDADGTFRGYIGACVDITDRRQAETALRAGESRVRALVDSLPQLLWSNRIDGFCDYLSPQWVAYTGVPAEQHRGEGWLEAIHPDDRARVISAWNAAVASGEPFLVEYRIRRHDGVWRWFHGRAAAVLEDDGSIRRWFGSSSDITEIVEARSHLEAAVAARTRELEASLEERARAEAALAQAQRLETIGRLTGGVAHDFNNLLTVIIGGLDMIQRRPDDIERVTRLAEAALAAGRRGERLTRQLLAFARRQELKPEVLDLAALISQVEPLVRRAVGAGVTLSVDADPDLGVARLDSAQFEAALLNLVVNASDAVGQAGRITVEARRRDLGAGEVQGASAGTYLAICVADDGPGMDAEVASRAFEPFFTTKEVGKGTGLGLAQVYGFVRQCGGAVVIDSAPGQGCAVTLFLPAASGEAVGSADPEEDPFDEAGLAAHVLLVEDDPEVRAVTETLLADLGCQVTTASDAAAALTRLDAGETFDLMLSDIVMPGGMNGVELARAVQVRRPDLPILLTTGYAGERFDDGRGPVTWPVLRKPFRSEELSALLRDTLAMADQ</sequence>
<organism evidence="12 13">
    <name type="scientific">Phenylobacterium conjunctum</name>
    <dbReference type="NCBI Taxonomy" id="1298959"/>
    <lineage>
        <taxon>Bacteria</taxon>
        <taxon>Pseudomonadati</taxon>
        <taxon>Pseudomonadota</taxon>
        <taxon>Alphaproteobacteria</taxon>
        <taxon>Caulobacterales</taxon>
        <taxon>Caulobacteraceae</taxon>
        <taxon>Phenylobacterium</taxon>
    </lineage>
</organism>
<dbReference type="Pfam" id="PF08448">
    <property type="entry name" value="PAS_4"/>
    <property type="match status" value="1"/>
</dbReference>
<protein>
    <recommendedName>
        <fullName evidence="2">histidine kinase</fullName>
        <ecNumber evidence="2">2.7.13.3</ecNumber>
    </recommendedName>
</protein>
<dbReference type="NCBIfam" id="TIGR00229">
    <property type="entry name" value="sensory_box"/>
    <property type="match status" value="2"/>
</dbReference>
<keyword evidence="3 6" id="KW-0597">Phosphoprotein</keyword>
<evidence type="ECO:0000259" key="9">
    <source>
        <dbReference type="PROSITE" id="PS50110"/>
    </source>
</evidence>
<dbReference type="InterPro" id="IPR036890">
    <property type="entry name" value="HATPase_C_sf"/>
</dbReference>
<evidence type="ECO:0000313" key="12">
    <source>
        <dbReference type="EMBL" id="MFD1191442.1"/>
    </source>
</evidence>
<feature type="domain" description="Histidine kinase" evidence="8">
    <location>
        <begin position="540"/>
        <end position="760"/>
    </location>
</feature>
<dbReference type="PRINTS" id="PR00344">
    <property type="entry name" value="BCTRLSENSOR"/>
</dbReference>
<dbReference type="InterPro" id="IPR000014">
    <property type="entry name" value="PAS"/>
</dbReference>
<dbReference type="Pfam" id="PF00512">
    <property type="entry name" value="HisKA"/>
    <property type="match status" value="1"/>
</dbReference>
<dbReference type="InterPro" id="IPR052162">
    <property type="entry name" value="Sensor_kinase/Photoreceptor"/>
</dbReference>
<dbReference type="InterPro" id="IPR003661">
    <property type="entry name" value="HisK_dim/P_dom"/>
</dbReference>
<evidence type="ECO:0000256" key="5">
    <source>
        <dbReference type="ARBA" id="ARBA00022777"/>
    </source>
</evidence>
<dbReference type="InterPro" id="IPR000700">
    <property type="entry name" value="PAS-assoc_C"/>
</dbReference>
<dbReference type="SMART" id="SM00448">
    <property type="entry name" value="REC"/>
    <property type="match status" value="1"/>
</dbReference>
<dbReference type="SUPFAM" id="SSF47384">
    <property type="entry name" value="Homodimeric domain of signal transducing histidine kinase"/>
    <property type="match status" value="1"/>
</dbReference>
<dbReference type="InterPro" id="IPR005467">
    <property type="entry name" value="His_kinase_dom"/>
</dbReference>
<keyword evidence="7" id="KW-0812">Transmembrane</keyword>
<evidence type="ECO:0000259" key="11">
    <source>
        <dbReference type="PROSITE" id="PS50113"/>
    </source>
</evidence>
<keyword evidence="7" id="KW-1133">Transmembrane helix</keyword>
<dbReference type="Pfam" id="PF02518">
    <property type="entry name" value="HATPase_c"/>
    <property type="match status" value="1"/>
</dbReference>
<feature type="domain" description="PAC" evidence="11">
    <location>
        <begin position="450"/>
        <end position="502"/>
    </location>
</feature>
<evidence type="ECO:0000256" key="2">
    <source>
        <dbReference type="ARBA" id="ARBA00012438"/>
    </source>
</evidence>
<evidence type="ECO:0000256" key="7">
    <source>
        <dbReference type="SAM" id="Phobius"/>
    </source>
</evidence>
<dbReference type="Proteomes" id="UP001597216">
    <property type="component" value="Unassembled WGS sequence"/>
</dbReference>
<keyword evidence="4" id="KW-0808">Transferase</keyword>
<feature type="transmembrane region" description="Helical" evidence="7">
    <location>
        <begin position="96"/>
        <end position="119"/>
    </location>
</feature>
<dbReference type="InterPro" id="IPR013655">
    <property type="entry name" value="PAS_fold_3"/>
</dbReference>
<evidence type="ECO:0000256" key="4">
    <source>
        <dbReference type="ARBA" id="ARBA00022679"/>
    </source>
</evidence>
<dbReference type="EC" id="2.7.13.3" evidence="2"/>
<dbReference type="InterPro" id="IPR036097">
    <property type="entry name" value="HisK_dim/P_sf"/>
</dbReference>
<dbReference type="PANTHER" id="PTHR43304">
    <property type="entry name" value="PHYTOCHROME-LIKE PROTEIN CPH1"/>
    <property type="match status" value="1"/>
</dbReference>
<dbReference type="SMART" id="SM00388">
    <property type="entry name" value="HisKA"/>
    <property type="match status" value="1"/>
</dbReference>
<dbReference type="InterPro" id="IPR001789">
    <property type="entry name" value="Sig_transdc_resp-reg_receiver"/>
</dbReference>
<dbReference type="SUPFAM" id="SSF55874">
    <property type="entry name" value="ATPase domain of HSP90 chaperone/DNA topoisomerase II/histidine kinase"/>
    <property type="match status" value="1"/>
</dbReference>
<dbReference type="Gene3D" id="3.30.450.20">
    <property type="entry name" value="PAS domain"/>
    <property type="match status" value="3"/>
</dbReference>
<keyword evidence="7" id="KW-0472">Membrane</keyword>
<dbReference type="Gene3D" id="3.40.50.2300">
    <property type="match status" value="1"/>
</dbReference>